<sequence>MAAWAASGVGLTRVRASCMEPRIWLIAGPTASGKSALALRLAQTIGAEIVGADALQIYRDLRVVTARPSREEEAWAPHHLVGTVDGADGWSVGTWSRAASQEIAEITGRGQAVVVVGGTGLYFRALTHGLAEIPPTPPEVRDQAAIDYETMGEVAFRRRLAEADPAAASRISPGDRQRLVRAWEVFAASGVSLTDWQGRTDPALPAGSYSAVALEPDRKALYDRCDARLEAMIAAGALEEVAELMARNLDPALPIMKAVGVRELSAQLRGELTPARALAAAQQETRRYAKRQSTWQRGQMSDWPRVTASDPDDQWRQFLALNPGLTP</sequence>
<evidence type="ECO:0000256" key="2">
    <source>
        <dbReference type="ARBA" id="ARBA00003213"/>
    </source>
</evidence>
<evidence type="ECO:0000256" key="7">
    <source>
        <dbReference type="ARBA" id="ARBA00022840"/>
    </source>
</evidence>
<evidence type="ECO:0000256" key="10">
    <source>
        <dbReference type="HAMAP-Rule" id="MF_00185"/>
    </source>
</evidence>
<comment type="subunit">
    <text evidence="10">Monomer.</text>
</comment>
<feature type="site" description="Interaction with substrate tRNA" evidence="10">
    <location>
        <position position="119"/>
    </location>
</feature>
<accession>A0ABW6CKH3</accession>
<comment type="caution">
    <text evidence="15">The sequence shown here is derived from an EMBL/GenBank/DDBJ whole genome shotgun (WGS) entry which is preliminary data.</text>
</comment>
<evidence type="ECO:0000256" key="1">
    <source>
        <dbReference type="ARBA" id="ARBA00001946"/>
    </source>
</evidence>
<dbReference type="InterPro" id="IPR018022">
    <property type="entry name" value="IPT"/>
</dbReference>
<feature type="site" description="Interaction with substrate tRNA" evidence="10">
    <location>
        <position position="141"/>
    </location>
</feature>
<evidence type="ECO:0000313" key="15">
    <source>
        <dbReference type="EMBL" id="MFD3262631.1"/>
    </source>
</evidence>
<dbReference type="InterPro" id="IPR027417">
    <property type="entry name" value="P-loop_NTPase"/>
</dbReference>
<keyword evidence="16" id="KW-1185">Reference proteome</keyword>
<evidence type="ECO:0000256" key="5">
    <source>
        <dbReference type="ARBA" id="ARBA00022694"/>
    </source>
</evidence>
<dbReference type="Pfam" id="PF01715">
    <property type="entry name" value="IPPT"/>
    <property type="match status" value="1"/>
</dbReference>
<dbReference type="PANTHER" id="PTHR11088:SF60">
    <property type="entry name" value="TRNA DIMETHYLALLYLTRANSFERASE"/>
    <property type="match status" value="1"/>
</dbReference>
<dbReference type="PANTHER" id="PTHR11088">
    <property type="entry name" value="TRNA DIMETHYLALLYLTRANSFERASE"/>
    <property type="match status" value="1"/>
</dbReference>
<feature type="binding site" evidence="10">
    <location>
        <begin position="28"/>
        <end position="35"/>
    </location>
    <ligand>
        <name>ATP</name>
        <dbReference type="ChEBI" id="CHEBI:30616"/>
    </ligand>
</feature>
<evidence type="ECO:0000256" key="13">
    <source>
        <dbReference type="RuleBase" id="RU003785"/>
    </source>
</evidence>
<comment type="catalytic activity">
    <reaction evidence="9 10 11">
        <text>adenosine(37) in tRNA + dimethylallyl diphosphate = N(6)-dimethylallyladenosine(37) in tRNA + diphosphate</text>
        <dbReference type="Rhea" id="RHEA:26482"/>
        <dbReference type="Rhea" id="RHEA-COMP:10162"/>
        <dbReference type="Rhea" id="RHEA-COMP:10375"/>
        <dbReference type="ChEBI" id="CHEBI:33019"/>
        <dbReference type="ChEBI" id="CHEBI:57623"/>
        <dbReference type="ChEBI" id="CHEBI:74411"/>
        <dbReference type="ChEBI" id="CHEBI:74415"/>
        <dbReference type="EC" id="2.5.1.75"/>
    </reaction>
</comment>
<keyword evidence="7 10" id="KW-0067">ATP-binding</keyword>
<evidence type="ECO:0000256" key="8">
    <source>
        <dbReference type="ARBA" id="ARBA00022842"/>
    </source>
</evidence>
<dbReference type="RefSeq" id="WP_377366968.1">
    <property type="nucleotide sequence ID" value="NZ_JAOTJD010000002.1"/>
</dbReference>
<gene>
    <name evidence="10 15" type="primary">miaA</name>
    <name evidence="15" type="ORF">OCL97_01495</name>
</gene>
<name>A0ABW6CKH3_9CAUL</name>
<feature type="region of interest" description="Interaction with substrate tRNA" evidence="10">
    <location>
        <begin position="177"/>
        <end position="181"/>
    </location>
</feature>
<protein>
    <recommendedName>
        <fullName evidence="10">tRNA dimethylallyltransferase</fullName>
        <ecNumber evidence="10">2.5.1.75</ecNumber>
    </recommendedName>
    <alternativeName>
        <fullName evidence="10">Dimethylallyl diphosphate:tRNA dimethylallyltransferase</fullName>
        <shortName evidence="10">DMAPP:tRNA dimethylallyltransferase</shortName>
        <shortName evidence="10">DMATase</shortName>
    </alternativeName>
    <alternativeName>
        <fullName evidence="10">Isopentenyl-diphosphate:tRNA isopentenyltransferase</fullName>
        <shortName evidence="10">IPP transferase</shortName>
        <shortName evidence="10">IPPT</shortName>
        <shortName evidence="10">IPTase</shortName>
    </alternativeName>
</protein>
<evidence type="ECO:0000256" key="14">
    <source>
        <dbReference type="SAM" id="MobiDB-lite"/>
    </source>
</evidence>
<keyword evidence="4 10" id="KW-0808">Transferase</keyword>
<comment type="cofactor">
    <cofactor evidence="1 10">
        <name>Mg(2+)</name>
        <dbReference type="ChEBI" id="CHEBI:18420"/>
    </cofactor>
</comment>
<evidence type="ECO:0000256" key="3">
    <source>
        <dbReference type="ARBA" id="ARBA00005842"/>
    </source>
</evidence>
<dbReference type="SUPFAM" id="SSF52540">
    <property type="entry name" value="P-loop containing nucleoside triphosphate hydrolases"/>
    <property type="match status" value="2"/>
</dbReference>
<feature type="binding site" evidence="10">
    <location>
        <begin position="30"/>
        <end position="35"/>
    </location>
    <ligand>
        <name>substrate</name>
    </ligand>
</feature>
<evidence type="ECO:0000256" key="9">
    <source>
        <dbReference type="ARBA" id="ARBA00049563"/>
    </source>
</evidence>
<comment type="function">
    <text evidence="2 10 12">Catalyzes the transfer of a dimethylallyl group onto the adenine at position 37 in tRNAs that read codons beginning with uridine, leading to the formation of N6-(dimethylallyl)adenosine (i(6)A).</text>
</comment>
<dbReference type="Gene3D" id="1.10.20.140">
    <property type="match status" value="1"/>
</dbReference>
<dbReference type="EMBL" id="JAOTJD010000002">
    <property type="protein sequence ID" value="MFD3262631.1"/>
    <property type="molecule type" value="Genomic_DNA"/>
</dbReference>
<feature type="region of interest" description="Disordered" evidence="14">
    <location>
        <begin position="289"/>
        <end position="311"/>
    </location>
</feature>
<dbReference type="Proteomes" id="UP001598130">
    <property type="component" value="Unassembled WGS sequence"/>
</dbReference>
<dbReference type="NCBIfam" id="TIGR00174">
    <property type="entry name" value="miaA"/>
    <property type="match status" value="1"/>
</dbReference>
<evidence type="ECO:0000313" key="16">
    <source>
        <dbReference type="Proteomes" id="UP001598130"/>
    </source>
</evidence>
<keyword evidence="5 10" id="KW-0819">tRNA processing</keyword>
<dbReference type="HAMAP" id="MF_00185">
    <property type="entry name" value="IPP_trans"/>
    <property type="match status" value="1"/>
</dbReference>
<proteinExistence type="inferred from homology"/>
<dbReference type="Gene3D" id="3.40.50.300">
    <property type="entry name" value="P-loop containing nucleotide triphosphate hydrolases"/>
    <property type="match status" value="1"/>
</dbReference>
<keyword evidence="6 10" id="KW-0547">Nucleotide-binding</keyword>
<evidence type="ECO:0000256" key="4">
    <source>
        <dbReference type="ARBA" id="ARBA00022679"/>
    </source>
</evidence>
<organism evidence="15 16">
    <name type="scientific">Phenylobacterium ferrooxidans</name>
    <dbReference type="NCBI Taxonomy" id="2982689"/>
    <lineage>
        <taxon>Bacteria</taxon>
        <taxon>Pseudomonadati</taxon>
        <taxon>Pseudomonadota</taxon>
        <taxon>Alphaproteobacteria</taxon>
        <taxon>Caulobacterales</taxon>
        <taxon>Caulobacteraceae</taxon>
        <taxon>Phenylobacterium</taxon>
    </lineage>
</organism>
<comment type="similarity">
    <text evidence="3 10 13">Belongs to the IPP transferase family.</text>
</comment>
<keyword evidence="8 10" id="KW-0460">Magnesium</keyword>
<dbReference type="EC" id="2.5.1.75" evidence="10"/>
<evidence type="ECO:0000256" key="11">
    <source>
        <dbReference type="RuleBase" id="RU003783"/>
    </source>
</evidence>
<evidence type="ECO:0000256" key="6">
    <source>
        <dbReference type="ARBA" id="ARBA00022741"/>
    </source>
</evidence>
<dbReference type="GO" id="GO:0052381">
    <property type="term" value="F:tRNA dimethylallyltransferase activity"/>
    <property type="evidence" value="ECO:0007669"/>
    <property type="project" value="UniProtKB-EC"/>
</dbReference>
<reference evidence="15 16" key="1">
    <citation type="submission" date="2022-09" db="EMBL/GenBank/DDBJ databases">
        <title>New species of Phenylobacterium.</title>
        <authorList>
            <person name="Mieszkin S."/>
        </authorList>
    </citation>
    <scope>NUCLEOTIDE SEQUENCE [LARGE SCALE GENOMIC DNA]</scope>
    <source>
        <strain evidence="15 16">HK31-G</strain>
    </source>
</reference>
<comment type="caution">
    <text evidence="10">Lacks conserved residue(s) required for the propagation of feature annotation.</text>
</comment>
<dbReference type="InterPro" id="IPR039657">
    <property type="entry name" value="Dimethylallyltransferase"/>
</dbReference>
<evidence type="ECO:0000256" key="12">
    <source>
        <dbReference type="RuleBase" id="RU003784"/>
    </source>
</evidence>